<dbReference type="InterPro" id="IPR006758">
    <property type="entry name" value="A32L"/>
</dbReference>
<evidence type="ECO:0000313" key="1">
    <source>
        <dbReference type="EMBL" id="CAE7343837.1"/>
    </source>
</evidence>
<comment type="caution">
    <text evidence="1">The sequence shown here is derived from an EMBL/GenBank/DDBJ whole genome shotgun (WGS) entry which is preliminary data.</text>
</comment>
<name>A0A812PBK3_SYMPI</name>
<keyword evidence="2" id="KW-1185">Reference proteome</keyword>
<dbReference type="AlphaFoldDB" id="A0A812PBK3"/>
<dbReference type="Gene3D" id="3.40.50.300">
    <property type="entry name" value="P-loop containing nucleotide triphosphate hydrolases"/>
    <property type="match status" value="1"/>
</dbReference>
<dbReference type="Pfam" id="PF04665">
    <property type="entry name" value="Pox_A32"/>
    <property type="match status" value="1"/>
</dbReference>
<gene>
    <name evidence="1" type="ORF">SPIL2461_LOCUS8133</name>
</gene>
<dbReference type="Proteomes" id="UP000649617">
    <property type="component" value="Unassembled WGS sequence"/>
</dbReference>
<dbReference type="OrthoDB" id="425976at2759"/>
<proteinExistence type="predicted"/>
<dbReference type="SUPFAM" id="SSF52540">
    <property type="entry name" value="P-loop containing nucleoside triphosphate hydrolases"/>
    <property type="match status" value="1"/>
</dbReference>
<dbReference type="EMBL" id="CAJNIZ010013142">
    <property type="protein sequence ID" value="CAE7343837.1"/>
    <property type="molecule type" value="Genomic_DNA"/>
</dbReference>
<accession>A0A812PBK3</accession>
<reference evidence="1" key="1">
    <citation type="submission" date="2021-02" db="EMBL/GenBank/DDBJ databases">
        <authorList>
            <person name="Dougan E. K."/>
            <person name="Rhodes N."/>
            <person name="Thang M."/>
            <person name="Chan C."/>
        </authorList>
    </citation>
    <scope>NUCLEOTIDE SEQUENCE</scope>
</reference>
<organism evidence="1 2">
    <name type="scientific">Symbiodinium pilosum</name>
    <name type="common">Dinoflagellate</name>
    <dbReference type="NCBI Taxonomy" id="2952"/>
    <lineage>
        <taxon>Eukaryota</taxon>
        <taxon>Sar</taxon>
        <taxon>Alveolata</taxon>
        <taxon>Dinophyceae</taxon>
        <taxon>Suessiales</taxon>
        <taxon>Symbiodiniaceae</taxon>
        <taxon>Symbiodinium</taxon>
    </lineage>
</organism>
<protein>
    <submittedName>
        <fullName evidence="1">Uncharacterized protein</fullName>
    </submittedName>
</protein>
<dbReference type="InterPro" id="IPR027417">
    <property type="entry name" value="P-loop_NTPase"/>
</dbReference>
<sequence>MGKIKVFPTPEYSSKQPHDPVVPRLPCTGILLGPSKSGKTVALISMILDQYRGCFERIYIFSPSINVDDGWRPVKRYIEEEMRVNTDREQVYFENWDEAGLRHIIDQQRKVTQVSKEMRMKRLYQILILIDDFADSPHLHKRTGDAALDTLFVRGRHFQISTWVSTQKLRLVSNAVRVNAQFFCVWRLRNQLDLDSLLEELTALLPKRELEAIYEEAVREPYSFLYIYLLNARDQMFHALGVVFGKLLGSSTFCQSECKNISCCSNDGRVYDPSRPPWMQPPPVDVLDLRGWPPVMPRKITDGSDDADLPRPRERLFAHKKLKLMTSIWVDSRLRVGGTDADFEFDIGQTVHLQGSAQLSVFKIRVADTFLSTDRGTYMYWRDTALGTLNWAQLPVGAYTGVRLAAWVSSNFASATYVEATNEITVAYDGNRVILNDQELRAEFPNAVDYPREPRPLTDVNGQVVNLRGTSISFCIYLDDKR</sequence>
<evidence type="ECO:0000313" key="2">
    <source>
        <dbReference type="Proteomes" id="UP000649617"/>
    </source>
</evidence>